<evidence type="ECO:0000313" key="11">
    <source>
        <dbReference type="Proteomes" id="UP000000289"/>
    </source>
</evidence>
<dbReference type="InterPro" id="IPR000620">
    <property type="entry name" value="EamA_dom"/>
</dbReference>
<keyword evidence="4" id="KW-1003">Cell membrane</keyword>
<evidence type="ECO:0000256" key="5">
    <source>
        <dbReference type="ARBA" id="ARBA00022692"/>
    </source>
</evidence>
<dbReference type="KEGG" id="sbg:SBG_2594"/>
<feature type="transmembrane region" description="Helical" evidence="8">
    <location>
        <begin position="262"/>
        <end position="284"/>
    </location>
</feature>
<dbReference type="AlphaFoldDB" id="A0A0K0HDE1"/>
<evidence type="ECO:0000256" key="2">
    <source>
        <dbReference type="ARBA" id="ARBA00007362"/>
    </source>
</evidence>
<dbReference type="NCBIfam" id="TIGR00688">
    <property type="entry name" value="rarD"/>
    <property type="match status" value="1"/>
</dbReference>
<dbReference type="Pfam" id="PF00892">
    <property type="entry name" value="EamA"/>
    <property type="match status" value="1"/>
</dbReference>
<feature type="transmembrane region" description="Helical" evidence="8">
    <location>
        <begin position="208"/>
        <end position="227"/>
    </location>
</feature>
<sequence>MEKYLRNGPIFVVLAFILWGLTPLYYQYLSGGNLAQILIYRVFWSIPLLLIVRLLFRHRTRFNEVWKDKKSFFFCMIAGLLMIVSWSSFIYALTHHLVLDASLGYFINPLFVIALGCIFLKEKLSLFQAIAVFSGICGLTFQIIMLRHFPALALTMGLSFALYGLARKFIHYDVMTSITIETLWALPVSLLIFIFSDSGPMISSDTPFFLYIMTAPVTIIPLVLFAIALNHTSLIVTGLAQYIEPSLQFLLAIMIFGEHINYAELLCFSAVWFGLFLCISENLYSHYLRSRLKPVFSRVQRFFH</sequence>
<dbReference type="PANTHER" id="PTHR22911:SF137">
    <property type="entry name" value="SOLUTE CARRIER FAMILY 35 MEMBER G2-RELATED"/>
    <property type="match status" value="1"/>
</dbReference>
<organism evidence="10 11">
    <name type="scientific">Salmonella bongori (strain ATCC 43975 / DSM 13772 / NCTC 12419)</name>
    <dbReference type="NCBI Taxonomy" id="218493"/>
    <lineage>
        <taxon>Bacteria</taxon>
        <taxon>Pseudomonadati</taxon>
        <taxon>Pseudomonadota</taxon>
        <taxon>Gammaproteobacteria</taxon>
        <taxon>Enterobacterales</taxon>
        <taxon>Enterobacteriaceae</taxon>
        <taxon>Salmonella</taxon>
    </lineage>
</organism>
<dbReference type="InterPro" id="IPR037185">
    <property type="entry name" value="EmrE-like"/>
</dbReference>
<feature type="transmembrane region" description="Helical" evidence="8">
    <location>
        <begin position="234"/>
        <end position="256"/>
    </location>
</feature>
<evidence type="ECO:0000256" key="7">
    <source>
        <dbReference type="ARBA" id="ARBA00023136"/>
    </source>
</evidence>
<accession>A0A0K0HDE1</accession>
<comment type="subcellular location">
    <subcellularLocation>
        <location evidence="1">Cell membrane</location>
        <topology evidence="1">Multi-pass membrane protein</topology>
    </subcellularLocation>
</comment>
<comment type="similarity">
    <text evidence="2">Belongs to the EamA transporter family.</text>
</comment>
<dbReference type="InterPro" id="IPR004626">
    <property type="entry name" value="RarD"/>
</dbReference>
<feature type="domain" description="EamA" evidence="9">
    <location>
        <begin position="8"/>
        <end position="141"/>
    </location>
</feature>
<evidence type="ECO:0000259" key="9">
    <source>
        <dbReference type="Pfam" id="PF00892"/>
    </source>
</evidence>
<evidence type="ECO:0000256" key="4">
    <source>
        <dbReference type="ARBA" id="ARBA00022475"/>
    </source>
</evidence>
<feature type="transmembrane region" description="Helical" evidence="8">
    <location>
        <begin position="150"/>
        <end position="166"/>
    </location>
</feature>
<dbReference type="SUPFAM" id="SSF103481">
    <property type="entry name" value="Multidrug resistance efflux transporter EmrE"/>
    <property type="match status" value="2"/>
</dbReference>
<feature type="transmembrane region" description="Helical" evidence="8">
    <location>
        <begin position="127"/>
        <end position="144"/>
    </location>
</feature>
<keyword evidence="3" id="KW-0813">Transport</keyword>
<evidence type="ECO:0000256" key="1">
    <source>
        <dbReference type="ARBA" id="ARBA00004651"/>
    </source>
</evidence>
<dbReference type="PANTHER" id="PTHR22911">
    <property type="entry name" value="ACYL-MALONYL CONDENSING ENZYME-RELATED"/>
    <property type="match status" value="1"/>
</dbReference>
<gene>
    <name evidence="10" type="ordered locus">SBG_2594</name>
</gene>
<feature type="transmembrane region" description="Helical" evidence="8">
    <location>
        <begin position="178"/>
        <end position="196"/>
    </location>
</feature>
<dbReference type="GO" id="GO:0005886">
    <property type="term" value="C:plasma membrane"/>
    <property type="evidence" value="ECO:0007669"/>
    <property type="project" value="UniProtKB-SubCell"/>
</dbReference>
<keyword evidence="6 8" id="KW-1133">Transmembrane helix</keyword>
<evidence type="ECO:0000256" key="3">
    <source>
        <dbReference type="ARBA" id="ARBA00022448"/>
    </source>
</evidence>
<feature type="transmembrane region" description="Helical" evidence="8">
    <location>
        <begin position="7"/>
        <end position="26"/>
    </location>
</feature>
<keyword evidence="7 8" id="KW-0472">Membrane</keyword>
<proteinExistence type="inferred from homology"/>
<evidence type="ECO:0000256" key="6">
    <source>
        <dbReference type="ARBA" id="ARBA00022989"/>
    </source>
</evidence>
<feature type="transmembrane region" description="Helical" evidence="8">
    <location>
        <begin position="103"/>
        <end position="120"/>
    </location>
</feature>
<protein>
    <submittedName>
        <fullName evidence="10">Putative membrane protein</fullName>
    </submittedName>
</protein>
<evidence type="ECO:0000313" key="10">
    <source>
        <dbReference type="EMBL" id="CCC31645.1"/>
    </source>
</evidence>
<dbReference type="eggNOG" id="COG2962">
    <property type="taxonomic scope" value="Bacteria"/>
</dbReference>
<dbReference type="Proteomes" id="UP000000289">
    <property type="component" value="Chromosome"/>
</dbReference>
<dbReference type="EMBL" id="FR877557">
    <property type="protein sequence ID" value="CCC31645.1"/>
    <property type="molecule type" value="Genomic_DNA"/>
</dbReference>
<feature type="transmembrane region" description="Helical" evidence="8">
    <location>
        <begin position="72"/>
        <end position="91"/>
    </location>
</feature>
<name>A0A0K0HDE1_SALBC</name>
<feature type="transmembrane region" description="Helical" evidence="8">
    <location>
        <begin position="38"/>
        <end position="56"/>
    </location>
</feature>
<evidence type="ECO:0000256" key="8">
    <source>
        <dbReference type="SAM" id="Phobius"/>
    </source>
</evidence>
<keyword evidence="5 8" id="KW-0812">Transmembrane</keyword>
<reference evidence="10 11" key="1">
    <citation type="journal article" date="2011" name="PLoS Pathog.">
        <title>Salmonella bongori provides insights into the evolution of the Salmonellae.</title>
        <authorList>
            <person name="Fookes M."/>
            <person name="Schroeder G.N."/>
            <person name="Langridge G.C."/>
            <person name="Blondel C.J."/>
            <person name="Mammina C."/>
            <person name="Connor T.R."/>
            <person name="Seth-Smith H."/>
            <person name="Vernikos G.S."/>
            <person name="Robinson K.S."/>
            <person name="Sanders M."/>
            <person name="Petty N.K."/>
            <person name="Kingsley R.A."/>
            <person name="Baumler A.J."/>
            <person name="Nuccio S.P."/>
            <person name="Contreras I."/>
            <person name="Santiviago C.A."/>
            <person name="Maskell D."/>
            <person name="Barrow P."/>
            <person name="Humphrey T."/>
            <person name="Nastasi A."/>
            <person name="Roberts M."/>
            <person name="Frankel G."/>
            <person name="Parkhill J."/>
            <person name="Dougan G."/>
            <person name="Thomson N.R."/>
        </authorList>
    </citation>
    <scope>NUCLEOTIDE SEQUENCE [LARGE SCALE GENOMIC DNA]</scope>
    <source>
        <strain evidence="11">ATCC 43975 / DSM 13772 / NCTC 12419</strain>
    </source>
</reference>